<dbReference type="Proteomes" id="UP000053617">
    <property type="component" value="Unassembled WGS sequence"/>
</dbReference>
<dbReference type="FunFam" id="3.60.130.10:FF:000003">
    <property type="entry name" value="Alpha-ketoglutarate-dependent taurine dioxygenase"/>
    <property type="match status" value="1"/>
</dbReference>
<dbReference type="HOGENOM" id="CLU_036005_0_0_1"/>
<dbReference type="InterPro" id="IPR042098">
    <property type="entry name" value="TauD-like_sf"/>
</dbReference>
<dbReference type="PANTHER" id="PTHR30468">
    <property type="entry name" value="ALPHA-KETOGLUTARATE-DEPENDENT SULFONATE DIOXYGENASE"/>
    <property type="match status" value="1"/>
</dbReference>
<dbReference type="PANTHER" id="PTHR30468:SF1">
    <property type="entry name" value="ALPHA-KETOGLUTARATE-DEPENDENT SULFONATE DIOXYGENASE"/>
    <property type="match status" value="1"/>
</dbReference>
<keyword evidence="9" id="KW-1185">Reference proteome</keyword>
<proteinExistence type="inferred from homology"/>
<dbReference type="OrthoDB" id="10257314at2759"/>
<comment type="cofactor">
    <cofactor evidence="1">
        <name>Fe(2+)</name>
        <dbReference type="ChEBI" id="CHEBI:29033"/>
    </cofactor>
</comment>
<organism evidence="8 9">
    <name type="scientific">Rhinocladiella mackenziei CBS 650.93</name>
    <dbReference type="NCBI Taxonomy" id="1442369"/>
    <lineage>
        <taxon>Eukaryota</taxon>
        <taxon>Fungi</taxon>
        <taxon>Dikarya</taxon>
        <taxon>Ascomycota</taxon>
        <taxon>Pezizomycotina</taxon>
        <taxon>Eurotiomycetes</taxon>
        <taxon>Chaetothyriomycetidae</taxon>
        <taxon>Chaetothyriales</taxon>
        <taxon>Herpotrichiellaceae</taxon>
        <taxon>Rhinocladiella</taxon>
    </lineage>
</organism>
<sequence>MAVAATIADHKYVSQPTIYSTAPETKPKTWSCTEPNPDFVPPKDFELPSTLAEVPLNPKGPTEIPQKTARDYNTEDYKWKQYLPYNTLTAEPPLSTFDHVDPAFRADPEKKSLFEAINRKKDITPVLGTEVWDTQLSSLTDKQKDELALYVAERGLVVFRDQDFVYKGPDFLKEYGTHFGRLHVHCFGVHVKNHPELVIVFRDSDDTMYDNMAEGSLNSTKWHSDMSYELNPPGTTFLCQLTTPEAGGDTLYLSAMEAYNRLSPPMQKFLESLSAVHDGKSQSQFFKKSNLHRREPIDGVHPLVRTHPVTGRKALYCSPGYTKKIVGLKKEESDNILQFLYDHLQKGQDFHARVRWEQDTVVVYDNRMVLHSVVLDYPLGHGSRRHLLRLTPQAERPVCK</sequence>
<keyword evidence="4" id="KW-0223">Dioxygenase</keyword>
<dbReference type="Pfam" id="PF02668">
    <property type="entry name" value="TauD"/>
    <property type="match status" value="1"/>
</dbReference>
<evidence type="ECO:0000313" key="8">
    <source>
        <dbReference type="EMBL" id="KIX02484.1"/>
    </source>
</evidence>
<dbReference type="GO" id="GO:0016706">
    <property type="term" value="F:2-oxoglutarate-dependent dioxygenase activity"/>
    <property type="evidence" value="ECO:0007669"/>
    <property type="project" value="TreeGrafter"/>
</dbReference>
<evidence type="ECO:0000256" key="6">
    <source>
        <dbReference type="ARBA" id="ARBA00023004"/>
    </source>
</evidence>
<dbReference type="VEuPathDB" id="FungiDB:Z518_08425"/>
<name>A0A0D2I9I5_9EURO</name>
<dbReference type="InterPro" id="IPR003819">
    <property type="entry name" value="TauD/TfdA-like"/>
</dbReference>
<dbReference type="SUPFAM" id="SSF51197">
    <property type="entry name" value="Clavaminate synthase-like"/>
    <property type="match status" value="1"/>
</dbReference>
<keyword evidence="5" id="KW-0560">Oxidoreductase</keyword>
<evidence type="ECO:0000256" key="3">
    <source>
        <dbReference type="ARBA" id="ARBA00022723"/>
    </source>
</evidence>
<evidence type="ECO:0000256" key="5">
    <source>
        <dbReference type="ARBA" id="ARBA00023002"/>
    </source>
</evidence>
<dbReference type="GO" id="GO:0005737">
    <property type="term" value="C:cytoplasm"/>
    <property type="evidence" value="ECO:0007669"/>
    <property type="project" value="TreeGrafter"/>
</dbReference>
<evidence type="ECO:0000256" key="4">
    <source>
        <dbReference type="ARBA" id="ARBA00022964"/>
    </source>
</evidence>
<evidence type="ECO:0000313" key="9">
    <source>
        <dbReference type="Proteomes" id="UP000053617"/>
    </source>
</evidence>
<evidence type="ECO:0000256" key="1">
    <source>
        <dbReference type="ARBA" id="ARBA00001954"/>
    </source>
</evidence>
<dbReference type="AlphaFoldDB" id="A0A0D2I9I5"/>
<feature type="domain" description="TauD/TfdA-like" evidence="7">
    <location>
        <begin position="121"/>
        <end position="391"/>
    </location>
</feature>
<protein>
    <recommendedName>
        <fullName evidence="7">TauD/TfdA-like domain-containing protein</fullName>
    </recommendedName>
</protein>
<dbReference type="InterPro" id="IPR051323">
    <property type="entry name" value="AtsK-like"/>
</dbReference>
<accession>A0A0D2I9I5</accession>
<evidence type="ECO:0000259" key="7">
    <source>
        <dbReference type="Pfam" id="PF02668"/>
    </source>
</evidence>
<keyword evidence="6" id="KW-0408">Iron</keyword>
<dbReference type="RefSeq" id="XP_013269620.1">
    <property type="nucleotide sequence ID" value="XM_013414166.1"/>
</dbReference>
<reference evidence="8 9" key="1">
    <citation type="submission" date="2015-01" db="EMBL/GenBank/DDBJ databases">
        <title>The Genome Sequence of Rhinocladiella mackenzie CBS 650.93.</title>
        <authorList>
            <consortium name="The Broad Institute Genomics Platform"/>
            <person name="Cuomo C."/>
            <person name="de Hoog S."/>
            <person name="Gorbushina A."/>
            <person name="Stielow B."/>
            <person name="Teixiera M."/>
            <person name="Abouelleil A."/>
            <person name="Chapman S.B."/>
            <person name="Priest M."/>
            <person name="Young S.K."/>
            <person name="Wortman J."/>
            <person name="Nusbaum C."/>
            <person name="Birren B."/>
        </authorList>
    </citation>
    <scope>NUCLEOTIDE SEQUENCE [LARGE SCALE GENOMIC DNA]</scope>
    <source>
        <strain evidence="8 9">CBS 650.93</strain>
    </source>
</reference>
<evidence type="ECO:0000256" key="2">
    <source>
        <dbReference type="ARBA" id="ARBA00005896"/>
    </source>
</evidence>
<gene>
    <name evidence="8" type="ORF">Z518_08425</name>
</gene>
<comment type="similarity">
    <text evidence="2">Belongs to the TfdA dioxygenase family.</text>
</comment>
<dbReference type="Gene3D" id="3.60.130.10">
    <property type="entry name" value="Clavaminate synthase-like"/>
    <property type="match status" value="1"/>
</dbReference>
<dbReference type="GO" id="GO:0046872">
    <property type="term" value="F:metal ion binding"/>
    <property type="evidence" value="ECO:0007669"/>
    <property type="project" value="UniProtKB-KW"/>
</dbReference>
<dbReference type="GeneID" id="25296496"/>
<dbReference type="EMBL" id="KN847480">
    <property type="protein sequence ID" value="KIX02484.1"/>
    <property type="molecule type" value="Genomic_DNA"/>
</dbReference>
<keyword evidence="3" id="KW-0479">Metal-binding</keyword>